<name>A0A386K8H3_9CAUD</name>
<evidence type="ECO:0008006" key="3">
    <source>
        <dbReference type="Google" id="ProtNLM"/>
    </source>
</evidence>
<evidence type="ECO:0000313" key="1">
    <source>
        <dbReference type="EMBL" id="AYD81621.1"/>
    </source>
</evidence>
<dbReference type="Proteomes" id="UP000274637">
    <property type="component" value="Segment"/>
</dbReference>
<gene>
    <name evidence="1" type="primary">20</name>
    <name evidence="1" type="ORF">SEA_KROMP_20</name>
</gene>
<sequence>MAQLSWPSPDYNTRAVNDSEYEALSARFADDGIDGRPSDPAVVTAGAGLSVNVRADVYGSVRGRAWYSGSTTVNIAIGANASGATRIDRIVLRLDRADWTVRAAVKAGTPGAGAPALSQTIGDTGVYEVPLARVTVLAGAAAVSVTREELFIGTRFRPCTSSTRAPNPTFGEGGVEYDTGRVIFWDGAAWRIIYSHAGPLEVNASISSWRVSADSVLEERNGNVHLRLGAFERTGGGVSNEVRLPVLIPSAYRHPGRGQYGIAYLTGGHIGRLEVYAGNTTRAGQVWLTQFPPLAKGDYVMPGSGISWVVE</sequence>
<protein>
    <recommendedName>
        <fullName evidence="3">Minor tail protein</fullName>
    </recommendedName>
</protein>
<proteinExistence type="predicted"/>
<dbReference type="EMBL" id="MH744420">
    <property type="protein sequence ID" value="AYD81621.1"/>
    <property type="molecule type" value="Genomic_DNA"/>
</dbReference>
<keyword evidence="2" id="KW-1185">Reference proteome</keyword>
<evidence type="ECO:0000313" key="2">
    <source>
        <dbReference type="Proteomes" id="UP000274637"/>
    </source>
</evidence>
<organism evidence="1 2">
    <name type="scientific">Streptomyces phage Kromp</name>
    <dbReference type="NCBI Taxonomy" id="2315619"/>
    <lineage>
        <taxon>Viruses</taxon>
        <taxon>Duplodnaviria</taxon>
        <taxon>Heunggongvirae</taxon>
        <taxon>Uroviricota</taxon>
        <taxon>Caudoviricetes</taxon>
        <taxon>Krompvirus</taxon>
        <taxon>Krompvirus kromp</taxon>
    </lineage>
</organism>
<accession>A0A386K8H3</accession>
<reference evidence="2" key="1">
    <citation type="submission" date="2018-08" db="EMBL/GenBank/DDBJ databases">
        <authorList>
            <person name="Mousa M."/>
            <person name="Kelsky B.L."/>
            <person name="Goh L.M."/>
            <person name="Shaffer C.D."/>
            <person name="Weston-Hafer K.A."/>
            <person name="Russell D.A."/>
            <person name="Pope W.H."/>
            <person name="Jacobs-Sera D."/>
            <person name="Hendrix R.W."/>
            <person name="Hatfull G.F."/>
        </authorList>
    </citation>
    <scope>NUCLEOTIDE SEQUENCE [LARGE SCALE GENOMIC DNA]</scope>
</reference>